<keyword evidence="3" id="KW-1185">Reference proteome</keyword>
<evidence type="ECO:0000256" key="1">
    <source>
        <dbReference type="SAM" id="MobiDB-lite"/>
    </source>
</evidence>
<feature type="region of interest" description="Disordered" evidence="1">
    <location>
        <begin position="40"/>
        <end position="74"/>
    </location>
</feature>
<dbReference type="RefSeq" id="WP_184681798.1">
    <property type="nucleotide sequence ID" value="NZ_JACHLL010000002.1"/>
</dbReference>
<name>A0A7X0ERJ6_9PSED</name>
<evidence type="ECO:0000313" key="2">
    <source>
        <dbReference type="EMBL" id="MBB6341208.1"/>
    </source>
</evidence>
<organism evidence="2 3">
    <name type="scientific">Pseudomonas fluvialis</name>
    <dbReference type="NCBI Taxonomy" id="1793966"/>
    <lineage>
        <taxon>Bacteria</taxon>
        <taxon>Pseudomonadati</taxon>
        <taxon>Pseudomonadota</taxon>
        <taxon>Gammaproteobacteria</taxon>
        <taxon>Pseudomonadales</taxon>
        <taxon>Pseudomonadaceae</taxon>
        <taxon>Pseudomonas</taxon>
    </lineage>
</organism>
<reference evidence="2 3" key="1">
    <citation type="submission" date="2020-08" db="EMBL/GenBank/DDBJ databases">
        <title>Functional genomics of gut bacteria from endangered species of beetles.</title>
        <authorList>
            <person name="Carlos-Shanley C."/>
        </authorList>
    </citation>
    <scope>NUCLEOTIDE SEQUENCE [LARGE SCALE GENOMIC DNA]</scope>
    <source>
        <strain evidence="2 3">S00202</strain>
    </source>
</reference>
<feature type="compositionally biased region" description="Low complexity" evidence="1">
    <location>
        <begin position="1"/>
        <end position="16"/>
    </location>
</feature>
<feature type="compositionally biased region" description="Polar residues" evidence="1">
    <location>
        <begin position="44"/>
        <end position="55"/>
    </location>
</feature>
<dbReference type="Proteomes" id="UP000557193">
    <property type="component" value="Unassembled WGS sequence"/>
</dbReference>
<dbReference type="AlphaFoldDB" id="A0A7X0ERJ6"/>
<protein>
    <submittedName>
        <fullName evidence="2">Uncharacterized protein</fullName>
    </submittedName>
</protein>
<dbReference type="EMBL" id="JACHLL010000002">
    <property type="protein sequence ID" value="MBB6341208.1"/>
    <property type="molecule type" value="Genomic_DNA"/>
</dbReference>
<proteinExistence type="predicted"/>
<sequence length="74" mass="8146">MTQNTPETETPTMSTTDPAPEEKSAGGFTFSAAKLAELAKQKKNQPWYQQGNNCNHDQRPGPAPRGTRRAMGKR</sequence>
<feature type="region of interest" description="Disordered" evidence="1">
    <location>
        <begin position="1"/>
        <end position="28"/>
    </location>
</feature>
<comment type="caution">
    <text evidence="2">The sequence shown here is derived from an EMBL/GenBank/DDBJ whole genome shotgun (WGS) entry which is preliminary data.</text>
</comment>
<accession>A0A7X0ERJ6</accession>
<gene>
    <name evidence="2" type="ORF">HNP49_001365</name>
</gene>
<evidence type="ECO:0000313" key="3">
    <source>
        <dbReference type="Proteomes" id="UP000557193"/>
    </source>
</evidence>